<evidence type="ECO:0000313" key="4">
    <source>
        <dbReference type="Proteomes" id="UP000232323"/>
    </source>
</evidence>
<keyword evidence="4" id="KW-1185">Reference proteome</keyword>
<evidence type="ECO:0000256" key="2">
    <source>
        <dbReference type="SAM" id="MobiDB-lite"/>
    </source>
</evidence>
<comment type="caution">
    <text evidence="3">The sequence shown here is derived from an EMBL/GenBank/DDBJ whole genome shotgun (WGS) entry which is preliminary data.</text>
</comment>
<feature type="region of interest" description="Disordered" evidence="2">
    <location>
        <begin position="137"/>
        <end position="262"/>
    </location>
</feature>
<accession>A0A250WSZ3</accession>
<sequence length="419" mass="44620">MTINKDRVEELALAKERQLLEVKRSRKDADEKLQSMLNRINFLKSEEAKFDREIENARKRTRDLLARKAEKAERSKDEDLLSTAKDILGALGPSISEKKPLRPNTGRSSLGSLNNSQSISSAAAALIHQSIAVSAASPSKSSSAGQVGNLRPGSSKQQRLVSSGGKPLKPTLSSDKPTASSAINHTKRNRSSSSSTSSSQHSSPSAERPPIPKTSERVPSPANITRFTKNSGDGSSMSSSSQAQNAIRAESPTTASSNPSDLFNVVPSSSIISPNSDGNKMDMLSAHNNVDQELIEELIAGGSNSSHFGEERLQGLHQFSTEAAGKVVEVRAARRQDSSSTGSVAMVVAAGVGWGLAGNPASVSSVPLMVNEAVDQNRLKQELVKKRQIRTVRKAFGLEPTPLHDSSAQVIEIGAGAWQ</sequence>
<name>A0A250WSZ3_9CHLO</name>
<feature type="compositionally biased region" description="Polar residues" evidence="2">
    <location>
        <begin position="251"/>
        <end position="261"/>
    </location>
</feature>
<dbReference type="OrthoDB" id="544383at2759"/>
<gene>
    <name evidence="3" type="ORF">CEUSTIGMA_g1316.t1</name>
</gene>
<protein>
    <submittedName>
        <fullName evidence="3">Uncharacterized protein</fullName>
    </submittedName>
</protein>
<dbReference type="EMBL" id="BEGY01000005">
    <property type="protein sequence ID" value="GAX73866.1"/>
    <property type="molecule type" value="Genomic_DNA"/>
</dbReference>
<feature type="compositionally biased region" description="Low complexity" evidence="2">
    <location>
        <begin position="231"/>
        <end position="241"/>
    </location>
</feature>
<evidence type="ECO:0000256" key="1">
    <source>
        <dbReference type="SAM" id="Coils"/>
    </source>
</evidence>
<feature type="coiled-coil region" evidence="1">
    <location>
        <begin position="19"/>
        <end position="74"/>
    </location>
</feature>
<feature type="compositionally biased region" description="Polar residues" evidence="2">
    <location>
        <begin position="152"/>
        <end position="161"/>
    </location>
</feature>
<dbReference type="Proteomes" id="UP000232323">
    <property type="component" value="Unassembled WGS sequence"/>
</dbReference>
<keyword evidence="1" id="KW-0175">Coiled coil</keyword>
<feature type="compositionally biased region" description="Polar residues" evidence="2">
    <location>
        <begin position="171"/>
        <end position="184"/>
    </location>
</feature>
<evidence type="ECO:0000313" key="3">
    <source>
        <dbReference type="EMBL" id="GAX73866.1"/>
    </source>
</evidence>
<proteinExistence type="predicted"/>
<feature type="region of interest" description="Disordered" evidence="2">
    <location>
        <begin position="93"/>
        <end position="115"/>
    </location>
</feature>
<reference evidence="3 4" key="1">
    <citation type="submission" date="2017-08" db="EMBL/GenBank/DDBJ databases">
        <title>Acidophilic green algal genome provides insights into adaptation to an acidic environment.</title>
        <authorList>
            <person name="Hirooka S."/>
            <person name="Hirose Y."/>
            <person name="Kanesaki Y."/>
            <person name="Higuchi S."/>
            <person name="Fujiwara T."/>
            <person name="Onuma R."/>
            <person name="Era A."/>
            <person name="Ohbayashi R."/>
            <person name="Uzuka A."/>
            <person name="Nozaki H."/>
            <person name="Yoshikawa H."/>
            <person name="Miyagishima S.Y."/>
        </authorList>
    </citation>
    <scope>NUCLEOTIDE SEQUENCE [LARGE SCALE GENOMIC DNA]</scope>
    <source>
        <strain evidence="3 4">NIES-2499</strain>
    </source>
</reference>
<dbReference type="AlphaFoldDB" id="A0A250WSZ3"/>
<organism evidence="3 4">
    <name type="scientific">Chlamydomonas eustigma</name>
    <dbReference type="NCBI Taxonomy" id="1157962"/>
    <lineage>
        <taxon>Eukaryota</taxon>
        <taxon>Viridiplantae</taxon>
        <taxon>Chlorophyta</taxon>
        <taxon>core chlorophytes</taxon>
        <taxon>Chlorophyceae</taxon>
        <taxon>CS clade</taxon>
        <taxon>Chlamydomonadales</taxon>
        <taxon>Chlamydomonadaceae</taxon>
        <taxon>Chlamydomonas</taxon>
    </lineage>
</organism>
<feature type="compositionally biased region" description="Low complexity" evidence="2">
    <location>
        <begin position="191"/>
        <end position="205"/>
    </location>
</feature>